<protein>
    <submittedName>
        <fullName evidence="2">Uncharacterized protein</fullName>
    </submittedName>
</protein>
<evidence type="ECO:0000256" key="1">
    <source>
        <dbReference type="SAM" id="MobiDB-lite"/>
    </source>
</evidence>
<dbReference type="EMBL" id="FOWC01000015">
    <property type="protein sequence ID" value="SFQ57235.1"/>
    <property type="molecule type" value="Genomic_DNA"/>
</dbReference>
<dbReference type="STRING" id="112413.SAMN05421854_115176"/>
<proteinExistence type="predicted"/>
<accession>A0A1I5ZLC3</accession>
<evidence type="ECO:0000313" key="3">
    <source>
        <dbReference type="Proteomes" id="UP000199137"/>
    </source>
</evidence>
<evidence type="ECO:0000313" key="2">
    <source>
        <dbReference type="EMBL" id="SFQ57235.1"/>
    </source>
</evidence>
<name>A0A1I5ZLC3_9PSEU</name>
<feature type="compositionally biased region" description="Polar residues" evidence="1">
    <location>
        <begin position="341"/>
        <end position="351"/>
    </location>
</feature>
<dbReference type="AlphaFoldDB" id="A0A1I5ZLC3"/>
<feature type="region of interest" description="Disordered" evidence="1">
    <location>
        <begin position="39"/>
        <end position="99"/>
    </location>
</feature>
<feature type="region of interest" description="Disordered" evidence="1">
    <location>
        <begin position="111"/>
        <end position="359"/>
    </location>
</feature>
<organism evidence="2 3">
    <name type="scientific">Amycolatopsis rubida</name>
    <dbReference type="NCBI Taxonomy" id="112413"/>
    <lineage>
        <taxon>Bacteria</taxon>
        <taxon>Bacillati</taxon>
        <taxon>Actinomycetota</taxon>
        <taxon>Actinomycetes</taxon>
        <taxon>Pseudonocardiales</taxon>
        <taxon>Pseudonocardiaceae</taxon>
        <taxon>Amycolatopsis</taxon>
    </lineage>
</organism>
<gene>
    <name evidence="2" type="ORF">SAMN05421854_115176</name>
</gene>
<reference evidence="2 3" key="1">
    <citation type="submission" date="2016-10" db="EMBL/GenBank/DDBJ databases">
        <authorList>
            <person name="de Groot N.N."/>
        </authorList>
    </citation>
    <scope>NUCLEOTIDE SEQUENCE [LARGE SCALE GENOMIC DNA]</scope>
    <source>
        <strain evidence="2 3">DSM 44637</strain>
    </source>
</reference>
<dbReference type="Proteomes" id="UP000199137">
    <property type="component" value="Unassembled WGS sequence"/>
</dbReference>
<sequence>MIMHERASSNKEGLLTLAVPSPGLPWIPCVLQAVSGAATGRSAPSDGVPMRSETAGLPPRHRQRLPDSRETTEPPEQSDPSAANWRHGLSACPHAPRARRPHWLFDDETSCLPDKHAARPSGGAAKQAVQPPEPASRPAQTTRHRRSPGPPGHSHAGRPARPVTPTQVARPAQPQPQPRGSFDCPNLPPPSRLTSSQAVCPIPEPPVHQSASSGHAARPGTQSASPAHTPSVPSTPPVRVRRPPWVVKQTVGCPPTALEPMAARSAPTQLSTRTPPAPVAKPPVRHPSRAPKPVPQIPRTPLARNPCRRFRAHTTSPGAHAVIRHAATATPGPPRHANPAGTRQSTPSSASRRLGGVGR</sequence>